<evidence type="ECO:0000313" key="3">
    <source>
        <dbReference type="EMBL" id="KAA9030928.1"/>
    </source>
</evidence>
<gene>
    <name evidence="3" type="ORF">F4U95_09225</name>
    <name evidence="2" type="ORF">F4U96_09275</name>
</gene>
<comment type="caution">
    <text evidence="3">The sequence shown here is derived from an EMBL/GenBank/DDBJ whole genome shotgun (WGS) entry which is preliminary data.</text>
</comment>
<organism evidence="3 4">
    <name type="scientific">Sphingobium limneticum</name>
    <dbReference type="NCBI Taxonomy" id="1007511"/>
    <lineage>
        <taxon>Bacteria</taxon>
        <taxon>Pseudomonadati</taxon>
        <taxon>Pseudomonadota</taxon>
        <taxon>Alphaproteobacteria</taxon>
        <taxon>Sphingomonadales</taxon>
        <taxon>Sphingomonadaceae</taxon>
        <taxon>Sphingobium</taxon>
    </lineage>
</organism>
<evidence type="ECO:0000259" key="1">
    <source>
        <dbReference type="Pfam" id="PF13264"/>
    </source>
</evidence>
<dbReference type="RefSeq" id="WP_150425476.1">
    <property type="nucleotide sequence ID" value="NZ_VYQA01000005.1"/>
</dbReference>
<sequence length="477" mass="52754">MTEQNIQCERLSRHAPQVKKVRDFVAGETAVKAALDLYMPVPSVGMNPLSQSFKNFLRRTSFFPAAARVLDGCLSLVFQKDPVLVSETVAQIKDSITYDMESLELFAEKLVSETLQTNYTGVLVDAPSDDERPANLNGQNAVDLGYHPFLSLYPFEAILDHRVGRVGNKQAWTYVKLSDGEHKYRELRLTAGIYSVTVHERIDGQGEYQSTTVIPKRDGKPLDFIPFKLVTTKKDRWPTKALIDDVVNVNCNHYILEGDHASALFNCAGPQKVVVNPAKQTDADGNPIANEYPAGSDHVWEIHGAGGEGQQAGVHFLEFTGTSVVAIREQLKELKSQMSALGSRILQDEKAAPEAAEALAIRRTSENATIVGLTRSVAKDLEEVLRWLAWWMGAANKTDPATRFTLNVDLVPAKLTPQEVTEIRNLRVASAYTAEEEFYALRDGGWHADTLTWEKHKAAIDAEVIDQPLALPSIGAE</sequence>
<evidence type="ECO:0000313" key="2">
    <source>
        <dbReference type="EMBL" id="KAA9018292.1"/>
    </source>
</evidence>
<dbReference type="Pfam" id="PF13264">
    <property type="entry name" value="DUF4055"/>
    <property type="match status" value="1"/>
</dbReference>
<protein>
    <submittedName>
        <fullName evidence="3">DUF4055 domain-containing protein</fullName>
    </submittedName>
</protein>
<dbReference type="InterPro" id="IPR025129">
    <property type="entry name" value="DUF4055"/>
</dbReference>
<evidence type="ECO:0000313" key="4">
    <source>
        <dbReference type="Proteomes" id="UP000325933"/>
    </source>
</evidence>
<dbReference type="EMBL" id="VYQB01000005">
    <property type="protein sequence ID" value="KAA9018292.1"/>
    <property type="molecule type" value="Genomic_DNA"/>
</dbReference>
<dbReference type="Proteomes" id="UP000326364">
    <property type="component" value="Unassembled WGS sequence"/>
</dbReference>
<reference evidence="4 5" key="1">
    <citation type="submission" date="2019-09" db="EMBL/GenBank/DDBJ databases">
        <authorList>
            <person name="Feng G."/>
        </authorList>
    </citation>
    <scope>NUCLEOTIDE SEQUENCE [LARGE SCALE GENOMIC DNA]</scope>
    <source>
        <strain evidence="3 4">KACC 19283</strain>
        <strain evidence="2 5">KACC 19284</strain>
    </source>
</reference>
<accession>A0A5J5I4F6</accession>
<dbReference type="EMBL" id="VYQA01000005">
    <property type="protein sequence ID" value="KAA9030928.1"/>
    <property type="molecule type" value="Genomic_DNA"/>
</dbReference>
<keyword evidence="5" id="KW-1185">Reference proteome</keyword>
<name>A0A5J5I4F6_9SPHN</name>
<evidence type="ECO:0000313" key="5">
    <source>
        <dbReference type="Proteomes" id="UP000326364"/>
    </source>
</evidence>
<feature type="domain" description="DUF4055" evidence="1">
    <location>
        <begin position="245"/>
        <end position="392"/>
    </location>
</feature>
<dbReference type="AlphaFoldDB" id="A0A5J5I4F6"/>
<dbReference type="Proteomes" id="UP000325933">
    <property type="component" value="Unassembled WGS sequence"/>
</dbReference>
<proteinExistence type="predicted"/>